<dbReference type="InterPro" id="IPR011009">
    <property type="entry name" value="Kinase-like_dom_sf"/>
</dbReference>
<evidence type="ECO:0000256" key="1">
    <source>
        <dbReference type="ARBA" id="ARBA00022527"/>
    </source>
</evidence>
<reference evidence="6" key="1">
    <citation type="submission" date="2022-08" db="EMBL/GenBank/DDBJ databases">
        <title>Novel sulfate-reducing endosymbionts in the free-living metamonad Anaeramoeba.</title>
        <authorList>
            <person name="Jerlstrom-Hultqvist J."/>
            <person name="Cepicka I."/>
            <person name="Gallot-Lavallee L."/>
            <person name="Salas-Leiva D."/>
            <person name="Curtis B.A."/>
            <person name="Zahonova K."/>
            <person name="Pipaliya S."/>
            <person name="Dacks J."/>
            <person name="Roger A.J."/>
        </authorList>
    </citation>
    <scope>NUCLEOTIDE SEQUENCE</scope>
    <source>
        <strain evidence="6">Schooner1</strain>
    </source>
</reference>
<keyword evidence="3 6" id="KW-0418">Kinase</keyword>
<dbReference type="GO" id="GO:0016301">
    <property type="term" value="F:kinase activity"/>
    <property type="evidence" value="ECO:0007669"/>
    <property type="project" value="UniProtKB-KW"/>
</dbReference>
<evidence type="ECO:0000256" key="3">
    <source>
        <dbReference type="ARBA" id="ARBA00022777"/>
    </source>
</evidence>
<evidence type="ECO:0000313" key="6">
    <source>
        <dbReference type="EMBL" id="KAJ6231670.1"/>
    </source>
</evidence>
<organism evidence="6 7">
    <name type="scientific">Anaeramoeba flamelloides</name>
    <dbReference type="NCBI Taxonomy" id="1746091"/>
    <lineage>
        <taxon>Eukaryota</taxon>
        <taxon>Metamonada</taxon>
        <taxon>Anaeramoebidae</taxon>
        <taxon>Anaeramoeba</taxon>
    </lineage>
</organism>
<protein>
    <submittedName>
        <fullName evidence="6">Alpha-protein kinase vwka</fullName>
    </submittedName>
</protein>
<evidence type="ECO:0000313" key="7">
    <source>
        <dbReference type="Proteomes" id="UP001150062"/>
    </source>
</evidence>
<dbReference type="SMART" id="SM00811">
    <property type="entry name" value="Alpha_kinase"/>
    <property type="match status" value="1"/>
</dbReference>
<evidence type="ECO:0000256" key="4">
    <source>
        <dbReference type="SAM" id="Coils"/>
    </source>
</evidence>
<accession>A0ABQ8XG84</accession>
<dbReference type="Pfam" id="PF02816">
    <property type="entry name" value="Alpha_kinase"/>
    <property type="match status" value="1"/>
</dbReference>
<feature type="coiled-coil region" evidence="4">
    <location>
        <begin position="20"/>
        <end position="80"/>
    </location>
</feature>
<name>A0ABQ8XG84_9EUKA</name>
<dbReference type="Proteomes" id="UP001150062">
    <property type="component" value="Unassembled WGS sequence"/>
</dbReference>
<evidence type="ECO:0000259" key="5">
    <source>
        <dbReference type="PROSITE" id="PS51158"/>
    </source>
</evidence>
<sequence>MNKKRLEIESQRNEISQQVLKASIQNFTRIKQELENLKSKLKEKKNPLQKILPNEELKGLLEKKMKIKKKLKEMNRYENQIILPSWGSDQKAHRICIVLDWEKEEERRKFNNNIVNKIQFLLCYLDPMVKLKVSIVTNTESNPFHELNFESLQQNKLINLYQEMKPTNKYSNITKKNNAQQQKMMSKKKCSQFILHFLSNVIEMNKQNERILRKNQVYCYNNYIHYFKIHTQAKEQNTKIQNMNNFGLHNYYVQLDSQKYPNKDSNSEYQIVNWIIQELCKKKNTCLQPNKYDELKKLKPYPSLIKNPNWNKAEDVQIITHAGLDMDKIFTNINNHKEFTFTESKVKIYRQALMQKEKYDAFPFADIQVSIPLVAKFYHELLQENLCQYLDYIYAEAVLKSYIKNFNQLISNKFKQTVQVSPKILYSFPNREKDRFYIVEPFYPNDNAFSKYVPEEDKLLNAFSHYVLSKSNKQLCIEIRSTIQNKIKRYKLHSKPYFFSRLDYGENKIYYLISNHRCNKICQKLKLKKL</sequence>
<dbReference type="PROSITE" id="PS51158">
    <property type="entry name" value="ALPHA_KINASE"/>
    <property type="match status" value="1"/>
</dbReference>
<comment type="caution">
    <text evidence="6">The sequence shown here is derived from an EMBL/GenBank/DDBJ whole genome shotgun (WGS) entry which is preliminary data.</text>
</comment>
<keyword evidence="1" id="KW-0723">Serine/threonine-protein kinase</keyword>
<keyword evidence="7" id="KW-1185">Reference proteome</keyword>
<dbReference type="SUPFAM" id="SSF56112">
    <property type="entry name" value="Protein kinase-like (PK-like)"/>
    <property type="match status" value="1"/>
</dbReference>
<dbReference type="EMBL" id="JAOAOG010000299">
    <property type="protein sequence ID" value="KAJ6231670.1"/>
    <property type="molecule type" value="Genomic_DNA"/>
</dbReference>
<feature type="domain" description="Alpha-type protein kinase" evidence="5">
    <location>
        <begin position="316"/>
        <end position="530"/>
    </location>
</feature>
<keyword evidence="4" id="KW-0175">Coiled coil</keyword>
<dbReference type="Gene3D" id="3.20.200.10">
    <property type="entry name" value="MHCK/EF2 kinase"/>
    <property type="match status" value="1"/>
</dbReference>
<evidence type="ECO:0000256" key="2">
    <source>
        <dbReference type="ARBA" id="ARBA00022679"/>
    </source>
</evidence>
<keyword evidence="2" id="KW-0808">Transferase</keyword>
<dbReference type="InterPro" id="IPR004166">
    <property type="entry name" value="a-kinase_dom"/>
</dbReference>
<proteinExistence type="predicted"/>
<gene>
    <name evidence="6" type="ORF">M0813_05743</name>
</gene>